<dbReference type="InterPro" id="IPR006091">
    <property type="entry name" value="Acyl-CoA_Oxase/DH_mid-dom"/>
</dbReference>
<dbReference type="PANTHER" id="PTHR43884:SF19">
    <property type="entry name" value="ACYL-COA DEHYDROGENASE FADE4-RELATED"/>
    <property type="match status" value="1"/>
</dbReference>
<dbReference type="Gene3D" id="2.40.110.10">
    <property type="entry name" value="Butyryl-CoA Dehydrogenase, subunit A, domain 2"/>
    <property type="match status" value="1"/>
</dbReference>
<feature type="domain" description="Acyl-CoA dehydrogenase/oxidase N-terminal" evidence="2">
    <location>
        <begin position="4"/>
        <end position="116"/>
    </location>
</feature>
<evidence type="ECO:0000313" key="3">
    <source>
        <dbReference type="EMBL" id="VFU12442.1"/>
    </source>
</evidence>
<dbReference type="EMBL" id="CAADRM010000043">
    <property type="protein sequence ID" value="VFU12442.1"/>
    <property type="molecule type" value="Genomic_DNA"/>
</dbReference>
<dbReference type="SUPFAM" id="SSF56645">
    <property type="entry name" value="Acyl-CoA dehydrogenase NM domain-like"/>
    <property type="match status" value="1"/>
</dbReference>
<dbReference type="Gene3D" id="1.10.540.10">
    <property type="entry name" value="Acyl-CoA dehydrogenase/oxidase, N-terminal domain"/>
    <property type="match status" value="1"/>
</dbReference>
<proteinExistence type="predicted"/>
<dbReference type="InterPro" id="IPR046373">
    <property type="entry name" value="Acyl-CoA_Oxase/DH_mid-dom_sf"/>
</dbReference>
<dbReference type="GO" id="GO:0003995">
    <property type="term" value="F:acyl-CoA dehydrogenase activity"/>
    <property type="evidence" value="ECO:0007669"/>
    <property type="project" value="TreeGrafter"/>
</dbReference>
<dbReference type="InterPro" id="IPR013786">
    <property type="entry name" value="AcylCoA_DH/ox_N"/>
</dbReference>
<evidence type="ECO:0000259" key="1">
    <source>
        <dbReference type="Pfam" id="PF02770"/>
    </source>
</evidence>
<protein>
    <submittedName>
        <fullName evidence="3">Acyl-CoA dehydrogenase</fullName>
        <ecNumber evidence="3">1.3.99.-</ecNumber>
    </submittedName>
</protein>
<dbReference type="EC" id="1.3.99.-" evidence="3"/>
<dbReference type="GO" id="GO:0050660">
    <property type="term" value="F:flavin adenine dinucleotide binding"/>
    <property type="evidence" value="ECO:0007669"/>
    <property type="project" value="InterPro"/>
</dbReference>
<dbReference type="InterPro" id="IPR037069">
    <property type="entry name" value="AcylCoA_DH/ox_N_sf"/>
</dbReference>
<organism evidence="3">
    <name type="scientific">anaerobic digester metagenome</name>
    <dbReference type="NCBI Taxonomy" id="1263854"/>
    <lineage>
        <taxon>unclassified sequences</taxon>
        <taxon>metagenomes</taxon>
        <taxon>ecological metagenomes</taxon>
    </lineage>
</organism>
<dbReference type="GO" id="GO:0005886">
    <property type="term" value="C:plasma membrane"/>
    <property type="evidence" value="ECO:0007669"/>
    <property type="project" value="TreeGrafter"/>
</dbReference>
<accession>A0A485LYD5</accession>
<gene>
    <name evidence="3" type="primary">acdA</name>
    <name evidence="3" type="ORF">SCFA_1370002</name>
</gene>
<sequence length="375" mass="40454">MILTDELNSLRELVTRFAGEHVAPRTDLYQRTSFPEDLHSEFARENLYGIGIPVAYRGMGGGWLHMAVAGQALVESGLNLGVALSWLMHVLLSRFVFFGFGTDEQKFAYLPSLATGACTPCLAISEPGVGGHPAKLTTSARKEGRVYRITGEKAYLTNGPIADLYVVLAITSEHDSRKGYTAFIVPSGTPGLRRTEPLDLGFLRPCPHGGIVLDGCEVVEENILGLKGHAYPDVALAFRRIEDVMMMAPFVGGARAQLSLITKALGAGGEQLDRGTASLLGEAASTIDSLEVLAYEAANLLDQYRIDHPGLTSMALFMRQTAGTIQERISEIVQTSGIDPGQPFRALAHDIDSSLRIAANVARITREKLGRSLLC</sequence>
<dbReference type="Pfam" id="PF02770">
    <property type="entry name" value="Acyl-CoA_dh_M"/>
    <property type="match status" value="1"/>
</dbReference>
<feature type="domain" description="Acyl-CoA oxidase/dehydrogenase middle" evidence="1">
    <location>
        <begin position="121"/>
        <end position="215"/>
    </location>
</feature>
<name>A0A485LYD5_9ZZZZ</name>
<dbReference type="Pfam" id="PF02771">
    <property type="entry name" value="Acyl-CoA_dh_N"/>
    <property type="match status" value="1"/>
</dbReference>
<dbReference type="PANTHER" id="PTHR43884">
    <property type="entry name" value="ACYL-COA DEHYDROGENASE"/>
    <property type="match status" value="1"/>
</dbReference>
<dbReference type="InterPro" id="IPR009100">
    <property type="entry name" value="AcylCoA_DH/oxidase_NM_dom_sf"/>
</dbReference>
<reference evidence="3" key="1">
    <citation type="submission" date="2019-03" db="EMBL/GenBank/DDBJ databases">
        <authorList>
            <person name="Hao L."/>
        </authorList>
    </citation>
    <scope>NUCLEOTIDE SEQUENCE</scope>
</reference>
<evidence type="ECO:0000259" key="2">
    <source>
        <dbReference type="Pfam" id="PF02771"/>
    </source>
</evidence>
<dbReference type="CDD" id="cd00567">
    <property type="entry name" value="ACAD"/>
    <property type="match status" value="1"/>
</dbReference>
<dbReference type="AlphaFoldDB" id="A0A485LYD5"/>
<keyword evidence="3" id="KW-0560">Oxidoreductase</keyword>